<evidence type="ECO:0000259" key="3">
    <source>
        <dbReference type="Pfam" id="PF23276"/>
    </source>
</evidence>
<dbReference type="GO" id="GO:0003729">
    <property type="term" value="F:mRNA binding"/>
    <property type="evidence" value="ECO:0007669"/>
    <property type="project" value="TreeGrafter"/>
</dbReference>
<protein>
    <recommendedName>
        <fullName evidence="3">Pentatricopeptide repeat-containing protein-mitochondrial domain-containing protein</fullName>
    </recommendedName>
</protein>
<feature type="region of interest" description="Disordered" evidence="2">
    <location>
        <begin position="630"/>
        <end position="657"/>
    </location>
</feature>
<proteinExistence type="predicted"/>
<dbReference type="Gene3D" id="1.25.40.10">
    <property type="entry name" value="Tetratricopeptide repeat domain"/>
    <property type="match status" value="2"/>
</dbReference>
<keyword evidence="5" id="KW-1185">Reference proteome</keyword>
<accession>A0AB34KKR8</accession>
<reference evidence="4 5" key="1">
    <citation type="journal article" date="2020" name="Microbiol. Resour. Announc.">
        <title>Draft Genome Sequence of a Cladosporium Species Isolated from the Mesophotic Ascidian Didemnum maculosum.</title>
        <authorList>
            <person name="Gioti A."/>
            <person name="Siaperas R."/>
            <person name="Nikolaivits E."/>
            <person name="Le Goff G."/>
            <person name="Ouazzani J."/>
            <person name="Kotoulas G."/>
            <person name="Topakas E."/>
        </authorList>
    </citation>
    <scope>NUCLEOTIDE SEQUENCE [LARGE SCALE GENOMIC DNA]</scope>
    <source>
        <strain evidence="4 5">TM138-S3</strain>
    </source>
</reference>
<evidence type="ECO:0000313" key="4">
    <source>
        <dbReference type="EMBL" id="KAL1585539.1"/>
    </source>
</evidence>
<dbReference type="InterPro" id="IPR011990">
    <property type="entry name" value="TPR-like_helical_dom_sf"/>
</dbReference>
<dbReference type="GeneID" id="96007123"/>
<keyword evidence="1" id="KW-0677">Repeat</keyword>
<organism evidence="4 5">
    <name type="scientific">Cladosporium halotolerans</name>
    <dbReference type="NCBI Taxonomy" id="1052096"/>
    <lineage>
        <taxon>Eukaryota</taxon>
        <taxon>Fungi</taxon>
        <taxon>Dikarya</taxon>
        <taxon>Ascomycota</taxon>
        <taxon>Pezizomycotina</taxon>
        <taxon>Dothideomycetes</taxon>
        <taxon>Dothideomycetidae</taxon>
        <taxon>Cladosporiales</taxon>
        <taxon>Cladosporiaceae</taxon>
        <taxon>Cladosporium</taxon>
    </lineage>
</organism>
<comment type="caution">
    <text evidence="4">The sequence shown here is derived from an EMBL/GenBank/DDBJ whole genome shotgun (WGS) entry which is preliminary data.</text>
</comment>
<dbReference type="Pfam" id="PF23276">
    <property type="entry name" value="TPR_24"/>
    <property type="match status" value="1"/>
</dbReference>
<dbReference type="InterPro" id="IPR057027">
    <property type="entry name" value="TPR_mt"/>
</dbReference>
<sequence length="657" mass="72722">MSRIAIDELWACLCPSWNATTISKAPIRLSTARKIPRCLNAPTRRAYSASGRLRLAEQPPILNPLEPTNQPLDAISSPPSDQPMRGNEQENLGRNWAQSKSKGQQPAAVGFSAESTSSLYSKMRLAARKGQHKLVREVVEFLVKERRERPSLEHYNALILANISTDPGSAWRVTDLLEEMLQSGFKLDSATCHAVLKVLAVHPDHLLRTDLLEYMRSKWIAVSEDGEHDITAGLLREGLFEQALERLDGMGIRQMVTQSWLLDMFVYMLCEAGELGEAYSIMNARHVNGELNMSRSLWHHVLEKASAANHLDATSLAWKTQVNLGYINPSSGTCLNVLSTASRGGDTSLATAVFTQLSKRGEVFKPLHYQLLIDAYLNASPPDVIRALSILTLMPAEKLQPTVWQTRSLFLCIRNSPDLTHAAFAQLRVLHEEGRGVPIAAFNALIESWIYQKNLVEALRVYKQIHTFAPQTSGAPKTLANVDTFNLLLKGCRTENPPDEAQASFLAGEMRALRVEPNSLTYDRLILVYTLASEHHARPAASAPDAGGETDGTARVKMLLDWATQHFMEMQPLGLMPRFGTVSKLATQLAKVQDSRCWDVLQLAEDAGEEKIEGWREKSKWTWANVEKAWSQSAGGKGSGPEEEGDGWGQMGAALTG</sequence>
<dbReference type="AlphaFoldDB" id="A0AB34KKR8"/>
<name>A0AB34KKR8_9PEZI</name>
<evidence type="ECO:0000313" key="5">
    <source>
        <dbReference type="Proteomes" id="UP000803884"/>
    </source>
</evidence>
<gene>
    <name evidence="4" type="ORF">WHR41_05680</name>
</gene>
<dbReference type="PANTHER" id="PTHR47938">
    <property type="entry name" value="RESPIRATORY COMPLEX I CHAPERONE (CIA84), PUTATIVE (AFU_ORTHOLOGUE AFUA_2G06020)-RELATED"/>
    <property type="match status" value="1"/>
</dbReference>
<dbReference type="EMBL" id="JAAQHG020000019">
    <property type="protein sequence ID" value="KAL1585539.1"/>
    <property type="molecule type" value="Genomic_DNA"/>
</dbReference>
<feature type="domain" description="Pentatricopeptide repeat-containing protein-mitochondrial" evidence="3">
    <location>
        <begin position="331"/>
        <end position="465"/>
    </location>
</feature>
<feature type="region of interest" description="Disordered" evidence="2">
    <location>
        <begin position="61"/>
        <end position="89"/>
    </location>
</feature>
<evidence type="ECO:0000256" key="1">
    <source>
        <dbReference type="ARBA" id="ARBA00022737"/>
    </source>
</evidence>
<dbReference type="Proteomes" id="UP000803884">
    <property type="component" value="Unassembled WGS sequence"/>
</dbReference>
<evidence type="ECO:0000256" key="2">
    <source>
        <dbReference type="SAM" id="MobiDB-lite"/>
    </source>
</evidence>
<dbReference type="RefSeq" id="XP_069228645.1">
    <property type="nucleotide sequence ID" value="XM_069374285.1"/>
</dbReference>